<sequence length="234" mass="25186">MEASGCTSCGLRHCQCRRQASTTVSRGANDVLLKITPACLCSCYSCWAIFFYLILLLCTGKLFFNGTSGCYLDLFAHSVSVSVSDVNANISTADWRIGLIAMSPVSDCKISLHTIKSRLLRADDVISESPTSVDVFGRLVTEDKTDGKVLAVDFKTVAMPGVMAGVVRDYRVEIAAGVSVYCGGGYLMVLCGDLPVKFTADPAGNVIGSLLGNMKRCDYLFSDDLNLSFRSPRP</sequence>
<gene>
    <name evidence="2" type="ORF">MERR_LOCUS26584</name>
</gene>
<proteinExistence type="predicted"/>
<evidence type="ECO:0000256" key="1">
    <source>
        <dbReference type="SAM" id="Phobius"/>
    </source>
</evidence>
<feature type="transmembrane region" description="Helical" evidence="1">
    <location>
        <begin position="35"/>
        <end position="58"/>
    </location>
</feature>
<accession>A0A6D2JTE7</accession>
<keyword evidence="1" id="KW-0812">Transmembrane</keyword>
<dbReference type="AlphaFoldDB" id="A0A6D2JTE7"/>
<evidence type="ECO:0000313" key="3">
    <source>
        <dbReference type="Proteomes" id="UP000467841"/>
    </source>
</evidence>
<reference evidence="2" key="1">
    <citation type="submission" date="2020-01" db="EMBL/GenBank/DDBJ databases">
        <authorList>
            <person name="Mishra B."/>
        </authorList>
    </citation>
    <scope>NUCLEOTIDE SEQUENCE [LARGE SCALE GENOMIC DNA]</scope>
</reference>
<protein>
    <submittedName>
        <fullName evidence="2">Uncharacterized protein</fullName>
    </submittedName>
</protein>
<organism evidence="2 3">
    <name type="scientific">Microthlaspi erraticum</name>
    <dbReference type="NCBI Taxonomy" id="1685480"/>
    <lineage>
        <taxon>Eukaryota</taxon>
        <taxon>Viridiplantae</taxon>
        <taxon>Streptophyta</taxon>
        <taxon>Embryophyta</taxon>
        <taxon>Tracheophyta</taxon>
        <taxon>Spermatophyta</taxon>
        <taxon>Magnoliopsida</taxon>
        <taxon>eudicotyledons</taxon>
        <taxon>Gunneridae</taxon>
        <taxon>Pentapetalae</taxon>
        <taxon>rosids</taxon>
        <taxon>malvids</taxon>
        <taxon>Brassicales</taxon>
        <taxon>Brassicaceae</taxon>
        <taxon>Coluteocarpeae</taxon>
        <taxon>Microthlaspi</taxon>
    </lineage>
</organism>
<name>A0A6D2JTE7_9BRAS</name>
<comment type="caution">
    <text evidence="2">The sequence shown here is derived from an EMBL/GenBank/DDBJ whole genome shotgun (WGS) entry which is preliminary data.</text>
</comment>
<dbReference type="Proteomes" id="UP000467841">
    <property type="component" value="Unassembled WGS sequence"/>
</dbReference>
<keyword evidence="1" id="KW-0472">Membrane</keyword>
<keyword evidence="3" id="KW-1185">Reference proteome</keyword>
<evidence type="ECO:0000313" key="2">
    <source>
        <dbReference type="EMBL" id="CAA7039349.1"/>
    </source>
</evidence>
<keyword evidence="1" id="KW-1133">Transmembrane helix</keyword>
<dbReference type="EMBL" id="CACVBM020001208">
    <property type="protein sequence ID" value="CAA7039349.1"/>
    <property type="molecule type" value="Genomic_DNA"/>
</dbReference>
<dbReference type="OrthoDB" id="1052097at2759"/>